<reference evidence="3 4" key="1">
    <citation type="submission" date="2016-10" db="EMBL/GenBank/DDBJ databases">
        <authorList>
            <person name="de Groot N.N."/>
        </authorList>
    </citation>
    <scope>NUCLEOTIDE SEQUENCE [LARGE SCALE GENOMIC DNA]</scope>
    <source>
        <strain evidence="3 4">CGMCC 1.3702</strain>
    </source>
</reference>
<proteinExistence type="predicted"/>
<name>A0A1I0VAB7_9BACI</name>
<feature type="transmembrane region" description="Helical" evidence="2">
    <location>
        <begin position="75"/>
        <end position="94"/>
    </location>
</feature>
<evidence type="ECO:0000313" key="3">
    <source>
        <dbReference type="EMBL" id="SFA73339.1"/>
    </source>
</evidence>
<evidence type="ECO:0000256" key="1">
    <source>
        <dbReference type="SAM" id="MobiDB-lite"/>
    </source>
</evidence>
<protein>
    <submittedName>
        <fullName evidence="3">Uncharacterized protein</fullName>
    </submittedName>
</protein>
<gene>
    <name evidence="3" type="ORF">SAMN04488072_101292</name>
</gene>
<keyword evidence="2" id="KW-0472">Membrane</keyword>
<dbReference type="RefSeq" id="WP_090232516.1">
    <property type="nucleotide sequence ID" value="NZ_FOJW01000001.1"/>
</dbReference>
<feature type="region of interest" description="Disordered" evidence="1">
    <location>
        <begin position="20"/>
        <end position="43"/>
    </location>
</feature>
<dbReference type="STRING" id="237679.SAMN04488072_101292"/>
<dbReference type="AlphaFoldDB" id="A0A1I0VAB7"/>
<dbReference type="Proteomes" id="UP000198642">
    <property type="component" value="Unassembled WGS sequence"/>
</dbReference>
<keyword evidence="2" id="KW-1133">Transmembrane helix</keyword>
<sequence>MENKVRESNDQASELRKLLDEVEGDSEQEVRAGGTTPALDTEPEVDILNLPPRKEVHNRYNKRTKLKISSASKRLLLVMIILLLLFGTTFYLWGEELLDTITSM</sequence>
<organism evidence="3 4">
    <name type="scientific">Lentibacillus halodurans</name>
    <dbReference type="NCBI Taxonomy" id="237679"/>
    <lineage>
        <taxon>Bacteria</taxon>
        <taxon>Bacillati</taxon>
        <taxon>Bacillota</taxon>
        <taxon>Bacilli</taxon>
        <taxon>Bacillales</taxon>
        <taxon>Bacillaceae</taxon>
        <taxon>Lentibacillus</taxon>
    </lineage>
</organism>
<dbReference type="EMBL" id="FOJW01000001">
    <property type="protein sequence ID" value="SFA73339.1"/>
    <property type="molecule type" value="Genomic_DNA"/>
</dbReference>
<dbReference type="OrthoDB" id="2971460at2"/>
<evidence type="ECO:0000256" key="2">
    <source>
        <dbReference type="SAM" id="Phobius"/>
    </source>
</evidence>
<evidence type="ECO:0000313" key="4">
    <source>
        <dbReference type="Proteomes" id="UP000198642"/>
    </source>
</evidence>
<accession>A0A1I0VAB7</accession>
<keyword evidence="2" id="KW-0812">Transmembrane</keyword>
<keyword evidence="4" id="KW-1185">Reference proteome</keyword>